<organism evidence="11">
    <name type="scientific">Galendromus occidentalis</name>
    <name type="common">western predatory mite</name>
    <dbReference type="NCBI Taxonomy" id="34638"/>
    <lineage>
        <taxon>Eukaryota</taxon>
        <taxon>Metazoa</taxon>
        <taxon>Ecdysozoa</taxon>
        <taxon>Arthropoda</taxon>
        <taxon>Chelicerata</taxon>
        <taxon>Arachnida</taxon>
        <taxon>Acari</taxon>
        <taxon>Parasitiformes</taxon>
        <taxon>Mesostigmata</taxon>
        <taxon>Gamasina</taxon>
        <taxon>Phytoseioidea</taxon>
        <taxon>Phytoseiidae</taxon>
        <taxon>Typhlodrominae</taxon>
        <taxon>Galendromus</taxon>
    </lineage>
</organism>
<keyword evidence="8 11" id="KW-0496">Mitochondrion</keyword>
<reference evidence="13 14" key="3">
    <citation type="submission" date="2025-04" db="UniProtKB">
        <authorList>
            <consortium name="RefSeq"/>
        </authorList>
    </citation>
    <scope>IDENTIFICATION</scope>
    <source>
        <strain evidence="13 14">COS</strain>
    </source>
</reference>
<evidence type="ECO:0000313" key="14">
    <source>
        <dbReference type="RefSeq" id="YP_001096010.1"/>
    </source>
</evidence>
<dbReference type="PANTHER" id="PTHR11403:SF7">
    <property type="entry name" value="CYTOCHROME C OXIDASE SUBUNIT 3"/>
    <property type="match status" value="1"/>
</dbReference>
<dbReference type="InterPro" id="IPR024791">
    <property type="entry name" value="Cyt_c/ubiquinol_Oxase_su3"/>
</dbReference>
<dbReference type="Proteomes" id="UP000694867">
    <property type="component" value="Mitochondrion MT"/>
</dbReference>
<dbReference type="GeneID" id="4924542"/>
<dbReference type="Pfam" id="PF00510">
    <property type="entry name" value="COX3"/>
    <property type="match status" value="1"/>
</dbReference>
<dbReference type="SUPFAM" id="SSF81452">
    <property type="entry name" value="Cytochrome c oxidase subunit III-like"/>
    <property type="match status" value="1"/>
</dbReference>
<gene>
    <name evidence="11" type="primary">CO3</name>
    <name evidence="13 14" type="synonym">COX3</name>
    <name evidence="14" type="ORF">KEG52_p06</name>
    <name evidence="13" type="ORF">KEG52_p17</name>
</gene>
<evidence type="ECO:0000313" key="11">
    <source>
        <dbReference type="EMBL" id="ABN45845.1"/>
    </source>
</evidence>
<geneLocation type="mitochondrion" evidence="11 13"/>
<evidence type="ECO:0000256" key="2">
    <source>
        <dbReference type="ARBA" id="ARBA00010581"/>
    </source>
</evidence>
<dbReference type="EMBL" id="EF221760">
    <property type="protein sequence ID" value="ABN45834.1"/>
    <property type="molecule type" value="Genomic_DNA"/>
</dbReference>
<dbReference type="GO" id="GO:0006123">
    <property type="term" value="P:mitochondrial electron transport, cytochrome c to oxygen"/>
    <property type="evidence" value="ECO:0007669"/>
    <property type="project" value="TreeGrafter"/>
</dbReference>
<keyword evidence="4 8" id="KW-0812">Transmembrane</keyword>
<comment type="function">
    <text evidence="8">Component of the cytochrome c oxidase, the last enzyme in the mitochondrial electron transport chain which drives oxidative phosphorylation. The respiratory chain contains 3 multisubunit complexes succinate dehydrogenase (complex II, CII), ubiquinol-cytochrome c oxidoreductase (cytochrome b-c1 complex, complex III, CIII) and cytochrome c oxidase (complex IV, CIV), that cooperate to transfer electrons derived from NADH and succinate to molecular oxygen, creating an electrochemical gradient over the inner membrane that drives transmembrane transport and the ATP synthase. Cytochrome c oxidase is the component of the respiratory chain that catalyzes the reduction of oxygen to water. Electrons originating from reduced cytochrome c in the intermembrane space (IMS) are transferred via the dinuclear copper A center (CU(A)) of subunit 2 and heme A of subunit 1 to the active site in subunit 1, a binuclear center (BNC) formed by heme A3 and copper B (CU(B)). The BNC reduces molecular oxygen to 2 water molecules using 4 electrons from cytochrome c in the IMS and 4 protons from the mitochondrial matrix.</text>
</comment>
<dbReference type="GO" id="GO:0004129">
    <property type="term" value="F:cytochrome-c oxidase activity"/>
    <property type="evidence" value="ECO:0007669"/>
    <property type="project" value="InterPro"/>
</dbReference>
<dbReference type="RefSeq" id="YP_001095999.1">
    <property type="nucleotide sequence ID" value="NC_009093.1"/>
</dbReference>
<evidence type="ECO:0000256" key="7">
    <source>
        <dbReference type="ARBA" id="ARBA00023136"/>
    </source>
</evidence>
<feature type="transmembrane region" description="Helical" evidence="9">
    <location>
        <begin position="210"/>
        <end position="232"/>
    </location>
</feature>
<keyword evidence="12" id="KW-1185">Reference proteome</keyword>
<dbReference type="InterPro" id="IPR035973">
    <property type="entry name" value="Cyt_c_oxidase_su3-like_sf"/>
</dbReference>
<dbReference type="PROSITE" id="PS50253">
    <property type="entry name" value="COX3"/>
    <property type="match status" value="1"/>
</dbReference>
<feature type="transmembrane region" description="Helical" evidence="9">
    <location>
        <begin position="172"/>
        <end position="190"/>
    </location>
</feature>
<dbReference type="PANTHER" id="PTHR11403">
    <property type="entry name" value="CYTOCHROME C OXIDASE SUBUNIT III"/>
    <property type="match status" value="1"/>
</dbReference>
<evidence type="ECO:0000256" key="6">
    <source>
        <dbReference type="ARBA" id="ARBA00022989"/>
    </source>
</evidence>
<dbReference type="OrthoDB" id="6340938at2759"/>
<feature type="transmembrane region" description="Helical" evidence="9">
    <location>
        <begin position="140"/>
        <end position="160"/>
    </location>
</feature>
<evidence type="ECO:0000256" key="5">
    <source>
        <dbReference type="ARBA" id="ARBA00022967"/>
    </source>
</evidence>
<dbReference type="InterPro" id="IPR000298">
    <property type="entry name" value="Cyt_c_oxidase-like_su3"/>
</dbReference>
<dbReference type="AlphaFoldDB" id="A3RE57"/>
<dbReference type="CDD" id="cd01665">
    <property type="entry name" value="Cyt_c_Oxidase_III"/>
    <property type="match status" value="1"/>
</dbReference>
<dbReference type="RefSeq" id="YP_001096010.1">
    <property type="nucleotide sequence ID" value="NC_009093.1"/>
</dbReference>
<evidence type="ECO:0000256" key="1">
    <source>
        <dbReference type="ARBA" id="ARBA00004141"/>
    </source>
</evidence>
<keyword evidence="6 9" id="KW-1133">Transmembrane helix</keyword>
<reference evidence="11 12" key="2">
    <citation type="journal article" date="2007" name="Gene">
        <title>The mitochondrial genome of the predatory mite Metaseiulus occidentalis (Arthropoda: Chelicerata: Acari: Phytoseiidae) is unexpectedly large and contains several novel features.</title>
        <authorList>
            <person name="Jeyaprakash A."/>
            <person name="Hoy M.A."/>
        </authorList>
    </citation>
    <scope>NUCLEOTIDE SEQUENCE</scope>
    <source>
        <strain evidence="11 13">COS</strain>
    </source>
</reference>
<dbReference type="Gene3D" id="1.10.287.70">
    <property type="match status" value="1"/>
</dbReference>
<feature type="transmembrane region" description="Helical" evidence="9">
    <location>
        <begin position="20"/>
        <end position="43"/>
    </location>
</feature>
<dbReference type="InterPro" id="IPR033945">
    <property type="entry name" value="Cyt_c_oxase_su3_dom"/>
</dbReference>
<feature type="transmembrane region" description="Helical" evidence="9">
    <location>
        <begin position="92"/>
        <end position="115"/>
    </location>
</feature>
<dbReference type="InterPro" id="IPR013833">
    <property type="entry name" value="Cyt_c_oxidase_su3_a-hlx"/>
</dbReference>
<dbReference type="EMBL" id="EF221760">
    <property type="protein sequence ID" value="ABN45845.1"/>
    <property type="molecule type" value="Genomic_DNA"/>
</dbReference>
<evidence type="ECO:0000256" key="9">
    <source>
        <dbReference type="SAM" id="Phobius"/>
    </source>
</evidence>
<evidence type="ECO:0000259" key="10">
    <source>
        <dbReference type="PROSITE" id="PS50253"/>
    </source>
</evidence>
<evidence type="ECO:0000256" key="8">
    <source>
        <dbReference type="RuleBase" id="RU003375"/>
    </source>
</evidence>
<dbReference type="GO" id="GO:0016020">
    <property type="term" value="C:membrane"/>
    <property type="evidence" value="ECO:0007669"/>
    <property type="project" value="UniProtKB-SubCell"/>
</dbReference>
<reference evidence="13 14" key="1">
    <citation type="submission" date="2000-08" db="EMBL/GenBank/DDBJ databases">
        <authorList>
            <consortium name="NCBI Genome Project"/>
        </authorList>
    </citation>
    <scope>NUCLEOTIDE SEQUENCE</scope>
    <source>
        <strain evidence="13 14">COS</strain>
    </source>
</reference>
<keyword evidence="5" id="KW-1278">Translocase</keyword>
<feature type="transmembrane region" description="Helical" evidence="9">
    <location>
        <begin position="253"/>
        <end position="273"/>
    </location>
</feature>
<evidence type="ECO:0000256" key="4">
    <source>
        <dbReference type="ARBA" id="ARBA00022692"/>
    </source>
</evidence>
<comment type="similarity">
    <text evidence="2 8">Belongs to the cytochrome c oxidase subunit 3 family.</text>
</comment>
<accession>A3RE57</accession>
<dbReference type="CTD" id="4514"/>
<proteinExistence type="inferred from homology"/>
<comment type="subcellular location">
    <subcellularLocation>
        <location evidence="1">Membrane</location>
        <topology evidence="1">Multi-pass membrane protein</topology>
    </subcellularLocation>
</comment>
<sequence length="275" mass="32795">MSNYYNNKTFLKKWKHMFHIVDLSPWPLITSLSLMNLMTQSIILMKNSTSSNMKMIFILLALLIICMFNWWRDICREGSFQGCHTQKVVTGLKFSMLLFILSEIMFFFSFFWGFFHFSLSPEIEIGSTWPPYQIYMFNPYQIPLLNTLILLSSGITVTWCHHSVLNSNYNNSMFSLWLTLTLGVLFSLLQVYEYSEAKFSMNDSVYGSTFFMTTGFHGLHVTIGTLFLFVMLMRLNKMEMNNKHHFGLEAAIWYWHFVDVVWLYLYTFMYWWFFN</sequence>
<name>A3RE57_9ACAR</name>
<evidence type="ECO:0000313" key="12">
    <source>
        <dbReference type="Proteomes" id="UP000694867"/>
    </source>
</evidence>
<dbReference type="GeneID" id="4924555"/>
<dbReference type="GO" id="GO:0005739">
    <property type="term" value="C:mitochondrion"/>
    <property type="evidence" value="ECO:0007669"/>
    <property type="project" value="TreeGrafter"/>
</dbReference>
<feature type="domain" description="Heme-copper oxidase subunit III family profile" evidence="10">
    <location>
        <begin position="14"/>
        <end position="274"/>
    </location>
</feature>
<keyword evidence="7 9" id="KW-0472">Membrane</keyword>
<dbReference type="Gene3D" id="1.20.120.80">
    <property type="entry name" value="Cytochrome c oxidase, subunit III, four-helix bundle"/>
    <property type="match status" value="1"/>
</dbReference>
<feature type="transmembrane region" description="Helical" evidence="9">
    <location>
        <begin position="55"/>
        <end position="71"/>
    </location>
</feature>
<protein>
    <recommendedName>
        <fullName evidence="3 8">Cytochrome c oxidase subunit 3</fullName>
    </recommendedName>
</protein>
<evidence type="ECO:0000256" key="3">
    <source>
        <dbReference type="ARBA" id="ARBA00015944"/>
    </source>
</evidence>
<evidence type="ECO:0000313" key="13">
    <source>
        <dbReference type="RefSeq" id="YP_001095999.1"/>
    </source>
</evidence>